<feature type="chain" id="PRO_5019080175" evidence="5">
    <location>
        <begin position="21"/>
        <end position="474"/>
    </location>
</feature>
<organism evidence="7 8">
    <name type="scientific">Bacteroides intestinalis</name>
    <dbReference type="NCBI Taxonomy" id="329854"/>
    <lineage>
        <taxon>Bacteria</taxon>
        <taxon>Pseudomonadati</taxon>
        <taxon>Bacteroidota</taxon>
        <taxon>Bacteroidia</taxon>
        <taxon>Bacteroidales</taxon>
        <taxon>Bacteroidaceae</taxon>
        <taxon>Bacteroides</taxon>
    </lineage>
</organism>
<proteinExistence type="inferred from homology"/>
<dbReference type="GO" id="GO:0005975">
    <property type="term" value="P:carbohydrate metabolic process"/>
    <property type="evidence" value="ECO:0007669"/>
    <property type="project" value="InterPro"/>
</dbReference>
<evidence type="ECO:0000256" key="4">
    <source>
        <dbReference type="RuleBase" id="RU361169"/>
    </source>
</evidence>
<dbReference type="PANTHER" id="PTHR31339">
    <property type="entry name" value="PECTIN LYASE-RELATED"/>
    <property type="match status" value="1"/>
</dbReference>
<dbReference type="InterPro" id="IPR000743">
    <property type="entry name" value="Glyco_hydro_28"/>
</dbReference>
<dbReference type="PROSITE" id="PS51257">
    <property type="entry name" value="PROKAR_LIPOPROTEIN"/>
    <property type="match status" value="1"/>
</dbReference>
<evidence type="ECO:0000259" key="6">
    <source>
        <dbReference type="Pfam" id="PF12708"/>
    </source>
</evidence>
<dbReference type="AlphaFoldDB" id="A0A415NDA1"/>
<feature type="signal peptide" evidence="5">
    <location>
        <begin position="1"/>
        <end position="20"/>
    </location>
</feature>
<dbReference type="InterPro" id="IPR006626">
    <property type="entry name" value="PbH1"/>
</dbReference>
<comment type="similarity">
    <text evidence="1 4">Belongs to the glycosyl hydrolase 28 family.</text>
</comment>
<reference evidence="7 8" key="1">
    <citation type="submission" date="2018-08" db="EMBL/GenBank/DDBJ databases">
        <title>A genome reference for cultivated species of the human gut microbiota.</title>
        <authorList>
            <person name="Zou Y."/>
            <person name="Xue W."/>
            <person name="Luo G."/>
        </authorList>
    </citation>
    <scope>NUCLEOTIDE SEQUENCE [LARGE SCALE GENOMIC DNA]</scope>
    <source>
        <strain evidence="7 8">AF36-16BH</strain>
    </source>
</reference>
<feature type="domain" description="Rhamnogalacturonase A/B/Epimerase-like pectate lyase" evidence="6">
    <location>
        <begin position="29"/>
        <end position="83"/>
    </location>
</feature>
<evidence type="ECO:0000256" key="3">
    <source>
        <dbReference type="ARBA" id="ARBA00023295"/>
    </source>
</evidence>
<dbReference type="SMART" id="SM00710">
    <property type="entry name" value="PbH1"/>
    <property type="match status" value="5"/>
</dbReference>
<dbReference type="PANTHER" id="PTHR31339:SF0">
    <property type="entry name" value="PECTIN LYASE-LIKE SUPERFAMILY PROTEIN"/>
    <property type="match status" value="1"/>
</dbReference>
<dbReference type="InterPro" id="IPR024535">
    <property type="entry name" value="RHGA/B-epi-like_pectate_lyase"/>
</dbReference>
<dbReference type="Gene3D" id="2.160.20.10">
    <property type="entry name" value="Single-stranded right-handed beta-helix, Pectin lyase-like"/>
    <property type="match status" value="1"/>
</dbReference>
<dbReference type="InterPro" id="IPR051801">
    <property type="entry name" value="GH28_Enzymes"/>
</dbReference>
<protein>
    <submittedName>
        <fullName evidence="7">Glycoside hydrolase family 28 protein</fullName>
    </submittedName>
</protein>
<keyword evidence="3 4" id="KW-0326">Glycosidase</keyword>
<evidence type="ECO:0000256" key="5">
    <source>
        <dbReference type="SAM" id="SignalP"/>
    </source>
</evidence>
<name>A0A415NDA1_9BACE</name>
<dbReference type="RefSeq" id="WP_118422705.1">
    <property type="nucleotide sequence ID" value="NZ_QRPE01000003.1"/>
</dbReference>
<evidence type="ECO:0000313" key="7">
    <source>
        <dbReference type="EMBL" id="RHL95161.1"/>
    </source>
</evidence>
<evidence type="ECO:0000313" key="8">
    <source>
        <dbReference type="Proteomes" id="UP000285013"/>
    </source>
</evidence>
<dbReference type="InterPro" id="IPR012334">
    <property type="entry name" value="Pectin_lyas_fold"/>
</dbReference>
<dbReference type="Pfam" id="PF12708">
    <property type="entry name" value="Pect-lyase_RHGA_epim"/>
    <property type="match status" value="1"/>
</dbReference>
<dbReference type="SUPFAM" id="SSF51126">
    <property type="entry name" value="Pectin lyase-like"/>
    <property type="match status" value="1"/>
</dbReference>
<gene>
    <name evidence="7" type="ORF">DWZ95_04905</name>
</gene>
<dbReference type="Pfam" id="PF00295">
    <property type="entry name" value="Glyco_hydro_28"/>
    <property type="match status" value="1"/>
</dbReference>
<comment type="caution">
    <text evidence="7">The sequence shown here is derived from an EMBL/GenBank/DDBJ whole genome shotgun (WGS) entry which is preliminary data.</text>
</comment>
<dbReference type="Proteomes" id="UP000285013">
    <property type="component" value="Unassembled WGS sequence"/>
</dbReference>
<dbReference type="InterPro" id="IPR011050">
    <property type="entry name" value="Pectin_lyase_fold/virulence"/>
</dbReference>
<keyword evidence="2 4" id="KW-0378">Hydrolase</keyword>
<dbReference type="GO" id="GO:0004650">
    <property type="term" value="F:polygalacturonase activity"/>
    <property type="evidence" value="ECO:0007669"/>
    <property type="project" value="InterPro"/>
</dbReference>
<evidence type="ECO:0000256" key="2">
    <source>
        <dbReference type="ARBA" id="ARBA00022801"/>
    </source>
</evidence>
<evidence type="ECO:0000256" key="1">
    <source>
        <dbReference type="ARBA" id="ARBA00008834"/>
    </source>
</evidence>
<keyword evidence="5" id="KW-0732">Signal</keyword>
<sequence length="474" mass="52246">MRVKAFLFALCSILLLGACGTPKTGGTVYNIMDYGAKGDGVTDDAAAIQTAIDQCSKSGGGTVLVPAGRTFMCSPFHLASFVELHLEPNSCLLANPDEAAYTLSAFRDNRGEGMMWIYGQDLKEVSITGTGTIDGNGVSFMGKELEDSYELKPVTDFDPRPHVLTLINIEKTVIRDVTIRNSAYWTVHLIGCNDASIDGISILNNLKIRNGDGIDVDHSKNVRIANCHIESGDDCICLKNRREFEEYGSCEDIVVTNCTMVSRSCAIKIGSENMDKINNVLFNNCIIKNSNRGIGIQNRDEGTVTNVIFSNMIVDCMFYSDVWWGKAEPIYMTSYPRAVGNHKDAGWRFPKGATEGRCGEVSRIYFTNIKCTSENGIFVGGDTQDKVNHIYFENVDLLLQKRTAYEGGIYDKRPCVGEGFIHDKTYGFYIDTASDILIDDCTVTWGDIRPDQAAEGIGQKDVRNLKGNLNSSRK</sequence>
<accession>A0A415NDA1</accession>
<dbReference type="EMBL" id="QRPE01000003">
    <property type="protein sequence ID" value="RHL95161.1"/>
    <property type="molecule type" value="Genomic_DNA"/>
</dbReference>